<dbReference type="InterPro" id="IPR035909">
    <property type="entry name" value="CheB_C"/>
</dbReference>
<dbReference type="InterPro" id="IPR000673">
    <property type="entry name" value="Sig_transdc_resp-reg_Me-estase"/>
</dbReference>
<dbReference type="EMBL" id="JBHSQO010000031">
    <property type="protein sequence ID" value="MFC6092634.1"/>
    <property type="molecule type" value="Genomic_DNA"/>
</dbReference>
<keyword evidence="7" id="KW-1185">Reference proteome</keyword>
<sequence>MSQAHRDLIVVGASAGGVEALRALVAGLPADLPAAVAVVLHMPLGGASALPAILHRSGALPAVFARSGMPLTHGRIHVAPPDHHLLVVEDRFALSHGPTENGHRPAVDALFRSAAIALGPRVTGVILSGVLDDGAAGVVAIRARSGRVAVQDPADALHPGMPENALRHVRPDHVLPAADLGPALAKLVREQVAPSSAPPASPQVEQENRIVRDWRVTMGAGTIGEASEYTCPDCSGVLNEVEPGTLRFRCQVGHAWSVEALAQAQGDAFEKALWTALRTLEEKVRLSERMVESARTRGDGRQVNRYQGRLDESVRAVDVLRDFLLSTGEPVPVEETGATSGDPAG</sequence>
<evidence type="ECO:0000313" key="6">
    <source>
        <dbReference type="EMBL" id="MFC6092634.1"/>
    </source>
</evidence>
<dbReference type="PANTHER" id="PTHR42872:SF6">
    <property type="entry name" value="PROTEIN-GLUTAMATE METHYLESTERASE_PROTEIN-GLUTAMINE GLUTAMINASE"/>
    <property type="match status" value="1"/>
</dbReference>
<dbReference type="Pfam" id="PF01339">
    <property type="entry name" value="CheB_methylest"/>
    <property type="match status" value="1"/>
</dbReference>
<dbReference type="PIRSF" id="PIRSF036461">
    <property type="entry name" value="Chmtx_methlestr"/>
    <property type="match status" value="1"/>
</dbReference>
<organism evidence="6 7">
    <name type="scientific">Saccharothrix lopnurensis</name>
    <dbReference type="NCBI Taxonomy" id="1670621"/>
    <lineage>
        <taxon>Bacteria</taxon>
        <taxon>Bacillati</taxon>
        <taxon>Actinomycetota</taxon>
        <taxon>Actinomycetes</taxon>
        <taxon>Pseudonocardiales</taxon>
        <taxon>Pseudonocardiaceae</taxon>
        <taxon>Saccharothrix</taxon>
    </lineage>
</organism>
<accession>A0ABW1PAK7</accession>
<feature type="active site" evidence="4">
    <location>
        <position position="133"/>
    </location>
</feature>
<reference evidence="7" key="1">
    <citation type="journal article" date="2019" name="Int. J. Syst. Evol. Microbiol.">
        <title>The Global Catalogue of Microorganisms (GCM) 10K type strain sequencing project: providing services to taxonomists for standard genome sequencing and annotation.</title>
        <authorList>
            <consortium name="The Broad Institute Genomics Platform"/>
            <consortium name="The Broad Institute Genome Sequencing Center for Infectious Disease"/>
            <person name="Wu L."/>
            <person name="Ma J."/>
        </authorList>
    </citation>
    <scope>NUCLEOTIDE SEQUENCE [LARGE SCALE GENOMIC DNA]</scope>
    <source>
        <strain evidence="7">CGMCC 4.7246</strain>
    </source>
</reference>
<feature type="active site" evidence="4">
    <location>
        <position position="41"/>
    </location>
</feature>
<dbReference type="PROSITE" id="PS50122">
    <property type="entry name" value="CHEB"/>
    <property type="match status" value="1"/>
</dbReference>
<evidence type="ECO:0000259" key="5">
    <source>
        <dbReference type="PROSITE" id="PS50122"/>
    </source>
</evidence>
<dbReference type="InterPro" id="IPR011247">
    <property type="entry name" value="Chemotax_prot-Glu_Me-esterase"/>
</dbReference>
<keyword evidence="4" id="KW-0145">Chemotaxis</keyword>
<proteinExistence type="predicted"/>
<protein>
    <recommendedName>
        <fullName evidence="2">protein-glutamate methylesterase</fullName>
        <ecNumber evidence="2">3.1.1.61</ecNumber>
    </recommendedName>
</protein>
<evidence type="ECO:0000256" key="4">
    <source>
        <dbReference type="PROSITE-ProRule" id="PRU00050"/>
    </source>
</evidence>
<evidence type="ECO:0000256" key="3">
    <source>
        <dbReference type="ARBA" id="ARBA00048267"/>
    </source>
</evidence>
<evidence type="ECO:0000256" key="1">
    <source>
        <dbReference type="ARBA" id="ARBA00022801"/>
    </source>
</evidence>
<evidence type="ECO:0000256" key="2">
    <source>
        <dbReference type="ARBA" id="ARBA00039140"/>
    </source>
</evidence>
<dbReference type="CDD" id="cd16433">
    <property type="entry name" value="CheB"/>
    <property type="match status" value="1"/>
</dbReference>
<name>A0ABW1PAK7_9PSEU</name>
<gene>
    <name evidence="6" type="ORF">ACFP3R_25445</name>
</gene>
<feature type="domain" description="CheB-type methylesterase" evidence="5">
    <location>
        <begin position="2"/>
        <end position="191"/>
    </location>
</feature>
<dbReference type="PANTHER" id="PTHR42872">
    <property type="entry name" value="PROTEIN-GLUTAMATE METHYLESTERASE/PROTEIN-GLUTAMINE GLUTAMINASE"/>
    <property type="match status" value="1"/>
</dbReference>
<dbReference type="RefSeq" id="WP_380639035.1">
    <property type="nucleotide sequence ID" value="NZ_JBHSQO010000031.1"/>
</dbReference>
<evidence type="ECO:0000313" key="7">
    <source>
        <dbReference type="Proteomes" id="UP001596220"/>
    </source>
</evidence>
<dbReference type="SUPFAM" id="SSF52738">
    <property type="entry name" value="Methylesterase CheB, C-terminal domain"/>
    <property type="match status" value="1"/>
</dbReference>
<dbReference type="EC" id="3.1.1.61" evidence="2"/>
<feature type="active site" evidence="4">
    <location>
        <position position="14"/>
    </location>
</feature>
<dbReference type="Proteomes" id="UP001596220">
    <property type="component" value="Unassembled WGS sequence"/>
</dbReference>
<keyword evidence="1 4" id="KW-0378">Hydrolase</keyword>
<comment type="caution">
    <text evidence="6">The sequence shown here is derived from an EMBL/GenBank/DDBJ whole genome shotgun (WGS) entry which is preliminary data.</text>
</comment>
<dbReference type="Gene3D" id="3.40.50.180">
    <property type="entry name" value="Methylesterase CheB, C-terminal domain"/>
    <property type="match status" value="1"/>
</dbReference>
<comment type="catalytic activity">
    <reaction evidence="3">
        <text>[protein]-L-glutamate 5-O-methyl ester + H2O = L-glutamyl-[protein] + methanol + H(+)</text>
        <dbReference type="Rhea" id="RHEA:23236"/>
        <dbReference type="Rhea" id="RHEA-COMP:10208"/>
        <dbReference type="Rhea" id="RHEA-COMP:10311"/>
        <dbReference type="ChEBI" id="CHEBI:15377"/>
        <dbReference type="ChEBI" id="CHEBI:15378"/>
        <dbReference type="ChEBI" id="CHEBI:17790"/>
        <dbReference type="ChEBI" id="CHEBI:29973"/>
        <dbReference type="ChEBI" id="CHEBI:82795"/>
        <dbReference type="EC" id="3.1.1.61"/>
    </reaction>
</comment>